<dbReference type="InterPro" id="IPR010982">
    <property type="entry name" value="Lambda_DNA-bd_dom_sf"/>
</dbReference>
<protein>
    <submittedName>
        <fullName evidence="2">Helix-turn-helix transcriptional regulator</fullName>
    </submittedName>
</protein>
<name>A0ABX0JI62_9BACL</name>
<dbReference type="SUPFAM" id="SSF47413">
    <property type="entry name" value="lambda repressor-like DNA-binding domains"/>
    <property type="match status" value="1"/>
</dbReference>
<evidence type="ECO:0000313" key="2">
    <source>
        <dbReference type="EMBL" id="NHN33566.1"/>
    </source>
</evidence>
<reference evidence="2" key="1">
    <citation type="submission" date="2020-03" db="EMBL/GenBank/DDBJ databases">
        <title>Draft sequencing of Paenibacilllus sp. S3N08.</title>
        <authorList>
            <person name="Kim D.-U."/>
        </authorList>
    </citation>
    <scope>NUCLEOTIDE SEQUENCE</scope>
    <source>
        <strain evidence="2">S3N08</strain>
    </source>
</reference>
<dbReference type="InterPro" id="IPR001387">
    <property type="entry name" value="Cro/C1-type_HTH"/>
</dbReference>
<keyword evidence="3" id="KW-1185">Reference proteome</keyword>
<dbReference type="EMBL" id="JAAOIW010000012">
    <property type="protein sequence ID" value="NHN33566.1"/>
    <property type="molecule type" value="Genomic_DNA"/>
</dbReference>
<evidence type="ECO:0000259" key="1">
    <source>
        <dbReference type="PROSITE" id="PS50943"/>
    </source>
</evidence>
<feature type="domain" description="HTH cro/C1-type" evidence="1">
    <location>
        <begin position="16"/>
        <end position="64"/>
    </location>
</feature>
<dbReference type="Gene3D" id="1.10.260.40">
    <property type="entry name" value="lambda repressor-like DNA-binding domains"/>
    <property type="match status" value="1"/>
</dbReference>
<dbReference type="Proteomes" id="UP001165962">
    <property type="component" value="Unassembled WGS sequence"/>
</dbReference>
<dbReference type="SMART" id="SM00530">
    <property type="entry name" value="HTH_XRE"/>
    <property type="match status" value="1"/>
</dbReference>
<dbReference type="CDD" id="cd00093">
    <property type="entry name" value="HTH_XRE"/>
    <property type="match status" value="1"/>
</dbReference>
<dbReference type="RefSeq" id="WP_166153865.1">
    <property type="nucleotide sequence ID" value="NZ_JAAOIW010000012.1"/>
</dbReference>
<accession>A0ABX0JI62</accession>
<evidence type="ECO:0000313" key="3">
    <source>
        <dbReference type="Proteomes" id="UP001165962"/>
    </source>
</evidence>
<dbReference type="PROSITE" id="PS50943">
    <property type="entry name" value="HTH_CROC1"/>
    <property type="match status" value="1"/>
</dbReference>
<sequence>MYLKTNVNTLNELLFRKGLTKRSFAQVAGIGQVTALQVCNGQRNPSAPVAKKIVDALQTDFDSLFEIVKGETAHGCLR</sequence>
<gene>
    <name evidence="2" type="ORF">G9U52_27495</name>
</gene>
<dbReference type="Pfam" id="PF01381">
    <property type="entry name" value="HTH_3"/>
    <property type="match status" value="1"/>
</dbReference>
<proteinExistence type="predicted"/>
<organism evidence="2 3">
    <name type="scientific">Paenibacillus agricola</name>
    <dbReference type="NCBI Taxonomy" id="2716264"/>
    <lineage>
        <taxon>Bacteria</taxon>
        <taxon>Bacillati</taxon>
        <taxon>Bacillota</taxon>
        <taxon>Bacilli</taxon>
        <taxon>Bacillales</taxon>
        <taxon>Paenibacillaceae</taxon>
        <taxon>Paenibacillus</taxon>
    </lineage>
</organism>
<comment type="caution">
    <text evidence="2">The sequence shown here is derived from an EMBL/GenBank/DDBJ whole genome shotgun (WGS) entry which is preliminary data.</text>
</comment>